<organism evidence="1 2">
    <name type="scientific">Paenibacillus sabinae T27</name>
    <dbReference type="NCBI Taxonomy" id="1268072"/>
    <lineage>
        <taxon>Bacteria</taxon>
        <taxon>Bacillati</taxon>
        <taxon>Bacillota</taxon>
        <taxon>Bacilli</taxon>
        <taxon>Bacillales</taxon>
        <taxon>Paenibacillaceae</taxon>
        <taxon>Paenibacillus</taxon>
    </lineage>
</organism>
<evidence type="ECO:0000313" key="1">
    <source>
        <dbReference type="EMBL" id="AHV98830.1"/>
    </source>
</evidence>
<dbReference type="EMBL" id="CP004078">
    <property type="protein sequence ID" value="AHV98830.1"/>
    <property type="molecule type" value="Genomic_DNA"/>
</dbReference>
<proteinExistence type="predicted"/>
<dbReference type="OrthoDB" id="6194834at2"/>
<dbReference type="HOGENOM" id="CLU_2082532_0_0_9"/>
<keyword evidence="2" id="KW-1185">Reference proteome</keyword>
<reference evidence="1 2" key="1">
    <citation type="journal article" date="2014" name="PLoS Genet.">
        <title>Comparative Genomic Analysis of N2-Fixing and Non-N2-Fixing Paenibacillus spp.: Organization, Evolution and Expression of the Nitrogen Fixation Genes.</title>
        <authorList>
            <person name="Xie J.B."/>
            <person name="Du Z."/>
            <person name="Bai L."/>
            <person name="Tian C."/>
            <person name="Zhang Y."/>
            <person name="Xie J.Y."/>
            <person name="Wang T."/>
            <person name="Liu X."/>
            <person name="Chen X."/>
            <person name="Cheng Q."/>
            <person name="Chen S."/>
            <person name="Li J."/>
        </authorList>
    </citation>
    <scope>NUCLEOTIDE SEQUENCE [LARGE SCALE GENOMIC DNA]</scope>
    <source>
        <strain evidence="1 2">T27</strain>
    </source>
</reference>
<dbReference type="PATRIC" id="fig|1268072.3.peg.4058"/>
<evidence type="ECO:0000313" key="2">
    <source>
        <dbReference type="Proteomes" id="UP000019772"/>
    </source>
</evidence>
<protein>
    <submittedName>
        <fullName evidence="1">Uncharacterized protein</fullName>
    </submittedName>
</protein>
<dbReference type="Proteomes" id="UP000019772">
    <property type="component" value="Chromosome"/>
</dbReference>
<gene>
    <name evidence="1" type="ORF">PSAB_19685</name>
</gene>
<dbReference type="AlphaFoldDB" id="X4ZQW4"/>
<dbReference type="KEGG" id="psab:PSAB_19685"/>
<dbReference type="RefSeq" id="WP_025336301.1">
    <property type="nucleotide sequence ID" value="NZ_CP004078.1"/>
</dbReference>
<sequence>MKQGKLLFISTLIVMVLIFLPVSRYGASNLWGIIKLQTTDKDMIKTDENQNYATFMAKNIKGNGYENLKDYMKGKGWKYEEQIGSGFKFIKDNYETTVSTQQITKNYIQIKIKTEVD</sequence>
<accession>X4ZQW4</accession>
<name>X4ZQW4_9BACL</name>